<keyword evidence="2" id="KW-0812">Transmembrane</keyword>
<name>A0A367YS18_9ACTN</name>
<dbReference type="AlphaFoldDB" id="A0A367YS18"/>
<evidence type="ECO:0000256" key="1">
    <source>
        <dbReference type="SAM" id="MobiDB-lite"/>
    </source>
</evidence>
<gene>
    <name evidence="3" type="ORF">DT076_15445</name>
</gene>
<feature type="transmembrane region" description="Helical" evidence="2">
    <location>
        <begin position="26"/>
        <end position="47"/>
    </location>
</feature>
<dbReference type="RefSeq" id="WP_114127589.1">
    <property type="nucleotide sequence ID" value="NZ_QOUI01000010.1"/>
</dbReference>
<keyword evidence="2" id="KW-1133">Transmembrane helix</keyword>
<organism evidence="3 4">
    <name type="scientific">Desertihabitans brevis</name>
    <dbReference type="NCBI Taxonomy" id="2268447"/>
    <lineage>
        <taxon>Bacteria</taxon>
        <taxon>Bacillati</taxon>
        <taxon>Actinomycetota</taxon>
        <taxon>Actinomycetes</taxon>
        <taxon>Propionibacteriales</taxon>
        <taxon>Propionibacteriaceae</taxon>
        <taxon>Desertihabitans</taxon>
    </lineage>
</organism>
<sequence>MTSPQDPPAADDADADATSAPDRPRWWLGLVLFVAGVVVGVLAVGLLNTTTPDFGGTAGSGATPEEPAPAPTGGVPVVARAEVNAACLRVINEAQDVYNVLQGVDEAVVDVDLQQLDDMVRRLQPIQPRLARDLGDCRVDSEAVLPTPSAAPSAPPSSGGTPLPSPTG</sequence>
<comment type="caution">
    <text evidence="3">The sequence shown here is derived from an EMBL/GenBank/DDBJ whole genome shotgun (WGS) entry which is preliminary data.</text>
</comment>
<proteinExistence type="predicted"/>
<dbReference type="EMBL" id="QOUI01000010">
    <property type="protein sequence ID" value="RCK68618.1"/>
    <property type="molecule type" value="Genomic_DNA"/>
</dbReference>
<evidence type="ECO:0000313" key="3">
    <source>
        <dbReference type="EMBL" id="RCK68618.1"/>
    </source>
</evidence>
<accession>A0A367YS18</accession>
<evidence type="ECO:0000313" key="4">
    <source>
        <dbReference type="Proteomes" id="UP000252770"/>
    </source>
</evidence>
<evidence type="ECO:0000256" key="2">
    <source>
        <dbReference type="SAM" id="Phobius"/>
    </source>
</evidence>
<keyword evidence="2" id="KW-0472">Membrane</keyword>
<feature type="region of interest" description="Disordered" evidence="1">
    <location>
        <begin position="1"/>
        <end position="20"/>
    </location>
</feature>
<keyword evidence="4" id="KW-1185">Reference proteome</keyword>
<feature type="compositionally biased region" description="Low complexity" evidence="1">
    <location>
        <begin position="145"/>
        <end position="162"/>
    </location>
</feature>
<protein>
    <submittedName>
        <fullName evidence="3">Uncharacterized protein</fullName>
    </submittedName>
</protein>
<feature type="region of interest" description="Disordered" evidence="1">
    <location>
        <begin position="141"/>
        <end position="168"/>
    </location>
</feature>
<dbReference type="Proteomes" id="UP000252770">
    <property type="component" value="Unassembled WGS sequence"/>
</dbReference>
<reference evidence="3 4" key="1">
    <citation type="submission" date="2018-07" db="EMBL/GenBank/DDBJ databases">
        <title>Desertimonas flava gen. nov. sp. nov.</title>
        <authorList>
            <person name="Liu S."/>
        </authorList>
    </citation>
    <scope>NUCLEOTIDE SEQUENCE [LARGE SCALE GENOMIC DNA]</scope>
    <source>
        <strain evidence="3 4">16Sb5-5</strain>
    </source>
</reference>